<evidence type="ECO:0000256" key="2">
    <source>
        <dbReference type="SAM" id="Phobius"/>
    </source>
</evidence>
<keyword evidence="1" id="KW-0175">Coiled coil</keyword>
<dbReference type="AlphaFoldDB" id="A0A1T4LS36"/>
<keyword evidence="2" id="KW-1133">Transmembrane helix</keyword>
<name>A0A1T4LS36_9FIRM</name>
<dbReference type="Proteomes" id="UP000243297">
    <property type="component" value="Unassembled WGS sequence"/>
</dbReference>
<protein>
    <submittedName>
        <fullName evidence="3">Uncharacterized protein</fullName>
    </submittedName>
</protein>
<sequence>MDQNGSITLGLLFAIIGCFIGLAGWISNRDKKIANDSEFKGSVSAKLDVVLGIKTEIKELKDDLKKISEKMVIVEESTKSAHKRMDEHISVHEYN</sequence>
<keyword evidence="2" id="KW-0472">Membrane</keyword>
<feature type="coiled-coil region" evidence="1">
    <location>
        <begin position="50"/>
        <end position="77"/>
    </location>
</feature>
<evidence type="ECO:0000256" key="1">
    <source>
        <dbReference type="SAM" id="Coils"/>
    </source>
</evidence>
<reference evidence="4" key="1">
    <citation type="submission" date="2017-02" db="EMBL/GenBank/DDBJ databases">
        <authorList>
            <person name="Varghese N."/>
            <person name="Submissions S."/>
        </authorList>
    </citation>
    <scope>NUCLEOTIDE SEQUENCE [LARGE SCALE GENOMIC DNA]</scope>
    <source>
        <strain evidence="4">ATCC 25662</strain>
    </source>
</reference>
<feature type="transmembrane region" description="Helical" evidence="2">
    <location>
        <begin position="6"/>
        <end position="26"/>
    </location>
</feature>
<dbReference type="RefSeq" id="WP_078711440.1">
    <property type="nucleotide sequence ID" value="NZ_FUWY01000002.1"/>
</dbReference>
<accession>A0A1T4LS36</accession>
<keyword evidence="4" id="KW-1185">Reference proteome</keyword>
<organism evidence="3 4">
    <name type="scientific">Anaerorhabdus furcosa</name>
    <dbReference type="NCBI Taxonomy" id="118967"/>
    <lineage>
        <taxon>Bacteria</taxon>
        <taxon>Bacillati</taxon>
        <taxon>Bacillota</taxon>
        <taxon>Erysipelotrichia</taxon>
        <taxon>Erysipelotrichales</taxon>
        <taxon>Erysipelotrichaceae</taxon>
        <taxon>Anaerorhabdus</taxon>
    </lineage>
</organism>
<dbReference type="STRING" id="118967.SAMN02745191_1017"/>
<gene>
    <name evidence="3" type="ORF">SAMN02745191_1017</name>
</gene>
<evidence type="ECO:0000313" key="3">
    <source>
        <dbReference type="EMBL" id="SJZ57540.1"/>
    </source>
</evidence>
<evidence type="ECO:0000313" key="4">
    <source>
        <dbReference type="Proteomes" id="UP000243297"/>
    </source>
</evidence>
<proteinExistence type="predicted"/>
<dbReference type="EMBL" id="FUWY01000002">
    <property type="protein sequence ID" value="SJZ57540.1"/>
    <property type="molecule type" value="Genomic_DNA"/>
</dbReference>
<keyword evidence="2" id="KW-0812">Transmembrane</keyword>